<dbReference type="EMBL" id="NIDF01000187">
    <property type="protein sequence ID" value="TYJ51779.1"/>
    <property type="molecule type" value="Genomic_DNA"/>
</dbReference>
<dbReference type="AlphaFoldDB" id="A0A5D3AMZ6"/>
<sequence>MSFNYDTERSSVPGHVTRMVNTFFSEVNGTTGFSPYAQEVLRKSKDSMSRDLSHAFTTELKTEIRKMEEQGKPVGDMSELKFWAHSMLTRDVDHVKMVGSIFGGKGWSGNREHFNVPLKSTTAEEVEAKNRAREEREAREHTMSSNYDTERSNVPDHVTRMVNTFFSEFDPTAECGACEREILDMSGDSISNDLSHAVTTALETEISKMEEQGKPVGDMSQLKFLHYWISPAGVDHVWMLGSINGEGWSGNEEYFKVPLEPTTAAEVGTENRAREEREAGEYYEEEYMITDGEVVEVEDEGYCGI</sequence>
<dbReference type="Proteomes" id="UP000322245">
    <property type="component" value="Unassembled WGS sequence"/>
</dbReference>
<accession>A0A5D3AMZ6</accession>
<evidence type="ECO:0000256" key="1">
    <source>
        <dbReference type="SAM" id="MobiDB-lite"/>
    </source>
</evidence>
<evidence type="ECO:0000313" key="3">
    <source>
        <dbReference type="Proteomes" id="UP000322245"/>
    </source>
</evidence>
<feature type="region of interest" description="Disordered" evidence="1">
    <location>
        <begin position="122"/>
        <end position="153"/>
    </location>
</feature>
<reference evidence="2 3" key="1">
    <citation type="submission" date="2017-05" db="EMBL/GenBank/DDBJ databases">
        <title>The Genome Sequence of Tsuchiyaea wingfieldii DSM 27421.</title>
        <authorList>
            <person name="Cuomo C."/>
            <person name="Passer A."/>
            <person name="Billmyre B."/>
            <person name="Heitman J."/>
        </authorList>
    </citation>
    <scope>NUCLEOTIDE SEQUENCE [LARGE SCALE GENOMIC DNA]</scope>
    <source>
        <strain evidence="2 3">DSM 27421</strain>
    </source>
</reference>
<gene>
    <name evidence="2" type="ORF">B9479_007628</name>
</gene>
<keyword evidence="3" id="KW-1185">Reference proteome</keyword>
<feature type="compositionally biased region" description="Basic and acidic residues" evidence="1">
    <location>
        <begin position="126"/>
        <end position="153"/>
    </location>
</feature>
<comment type="caution">
    <text evidence="2">The sequence shown here is derived from an EMBL/GenBank/DDBJ whole genome shotgun (WGS) entry which is preliminary data.</text>
</comment>
<proteinExistence type="predicted"/>
<organism evidence="2 3">
    <name type="scientific">Cryptococcus floricola</name>
    <dbReference type="NCBI Taxonomy" id="2591691"/>
    <lineage>
        <taxon>Eukaryota</taxon>
        <taxon>Fungi</taxon>
        <taxon>Dikarya</taxon>
        <taxon>Basidiomycota</taxon>
        <taxon>Agaricomycotina</taxon>
        <taxon>Tremellomycetes</taxon>
        <taxon>Tremellales</taxon>
        <taxon>Cryptococcaceae</taxon>
        <taxon>Cryptococcus</taxon>
    </lineage>
</organism>
<name>A0A5D3AMZ6_9TREE</name>
<evidence type="ECO:0000313" key="2">
    <source>
        <dbReference type="EMBL" id="TYJ51779.1"/>
    </source>
</evidence>
<protein>
    <submittedName>
        <fullName evidence="2">Uncharacterized protein</fullName>
    </submittedName>
</protein>